<dbReference type="Proteomes" id="UP001642540">
    <property type="component" value="Unassembled WGS sequence"/>
</dbReference>
<feature type="compositionally biased region" description="Acidic residues" evidence="1">
    <location>
        <begin position="131"/>
        <end position="141"/>
    </location>
</feature>
<feature type="compositionally biased region" description="Low complexity" evidence="1">
    <location>
        <begin position="95"/>
        <end position="116"/>
    </location>
</feature>
<accession>A0ABP1RFJ3</accession>
<evidence type="ECO:0000313" key="2">
    <source>
        <dbReference type="EMBL" id="CAL8123909.1"/>
    </source>
</evidence>
<proteinExistence type="predicted"/>
<sequence>MDDRKRNYILTTKHLYLIKNTRITATLLSQIGKHLSEYDKQKLNKIGKLETDIDQAVAFYELVVTKAGLYNLLIEALDSEQQFGPANCLRELLEDQPQPQLQASNNGGANGLSNPPQQNINQPHLNHQNQDEDEDEEEGLC</sequence>
<feature type="compositionally biased region" description="Polar residues" evidence="1">
    <location>
        <begin position="117"/>
        <end position="128"/>
    </location>
</feature>
<keyword evidence="3" id="KW-1185">Reference proteome</keyword>
<name>A0ABP1RFJ3_9HEXA</name>
<reference evidence="2 3" key="1">
    <citation type="submission" date="2024-08" db="EMBL/GenBank/DDBJ databases">
        <authorList>
            <person name="Cucini C."/>
            <person name="Frati F."/>
        </authorList>
    </citation>
    <scope>NUCLEOTIDE SEQUENCE [LARGE SCALE GENOMIC DNA]</scope>
</reference>
<organism evidence="2 3">
    <name type="scientific">Orchesella dallaii</name>
    <dbReference type="NCBI Taxonomy" id="48710"/>
    <lineage>
        <taxon>Eukaryota</taxon>
        <taxon>Metazoa</taxon>
        <taxon>Ecdysozoa</taxon>
        <taxon>Arthropoda</taxon>
        <taxon>Hexapoda</taxon>
        <taxon>Collembola</taxon>
        <taxon>Entomobryomorpha</taxon>
        <taxon>Entomobryoidea</taxon>
        <taxon>Orchesellidae</taxon>
        <taxon>Orchesellinae</taxon>
        <taxon>Orchesella</taxon>
    </lineage>
</organism>
<feature type="region of interest" description="Disordered" evidence="1">
    <location>
        <begin position="94"/>
        <end position="141"/>
    </location>
</feature>
<comment type="caution">
    <text evidence="2">The sequence shown here is derived from an EMBL/GenBank/DDBJ whole genome shotgun (WGS) entry which is preliminary data.</text>
</comment>
<gene>
    <name evidence="2" type="ORF">ODALV1_LOCUS20370</name>
</gene>
<evidence type="ECO:0000256" key="1">
    <source>
        <dbReference type="SAM" id="MobiDB-lite"/>
    </source>
</evidence>
<protein>
    <submittedName>
        <fullName evidence="2">Uncharacterized protein</fullName>
    </submittedName>
</protein>
<dbReference type="EMBL" id="CAXLJM020000068">
    <property type="protein sequence ID" value="CAL8123909.1"/>
    <property type="molecule type" value="Genomic_DNA"/>
</dbReference>
<evidence type="ECO:0000313" key="3">
    <source>
        <dbReference type="Proteomes" id="UP001642540"/>
    </source>
</evidence>